<dbReference type="EMBL" id="CP014007">
    <property type="protein sequence ID" value="ANI83311.1"/>
    <property type="molecule type" value="Genomic_DNA"/>
</dbReference>
<keyword evidence="3" id="KW-1185">Reference proteome</keyword>
<dbReference type="KEGG" id="kor:AWR26_14525"/>
<protein>
    <submittedName>
        <fullName evidence="2">Uncharacterized protein</fullName>
    </submittedName>
</protein>
<evidence type="ECO:0000313" key="4">
    <source>
        <dbReference type="Proteomes" id="UP000182314"/>
    </source>
</evidence>
<reference evidence="1 3" key="2">
    <citation type="submission" date="2021-03" db="EMBL/GenBank/DDBJ databases">
        <authorList>
            <person name="Li Y."/>
            <person name="Li S."/>
            <person name="Chen M."/>
            <person name="Peng G."/>
            <person name="Tan Z."/>
            <person name="An Q."/>
        </authorList>
    </citation>
    <scope>NUCLEOTIDE SEQUENCE [LARGE SCALE GENOMIC DNA]</scope>
    <source>
        <strain evidence="1 3">Ola 51</strain>
    </source>
</reference>
<dbReference type="Proteomes" id="UP000078227">
    <property type="component" value="Chromosome"/>
</dbReference>
<proteinExistence type="predicted"/>
<gene>
    <name evidence="1" type="ORF">AWR26_14525</name>
    <name evidence="2" type="ORF">SAMN05216286_1349</name>
</gene>
<accession>A0AA94KPN0</accession>
<dbReference type="AlphaFoldDB" id="A0AA94KPN0"/>
<name>A0AA94KPN0_9ENTR</name>
<organism evidence="2 4">
    <name type="scientific">Kosakonia oryzae</name>
    <dbReference type="NCBI Taxonomy" id="497725"/>
    <lineage>
        <taxon>Bacteria</taxon>
        <taxon>Pseudomonadati</taxon>
        <taxon>Pseudomonadota</taxon>
        <taxon>Gammaproteobacteria</taxon>
        <taxon>Enterobacterales</taxon>
        <taxon>Enterobacteriaceae</taxon>
        <taxon>Kosakonia</taxon>
    </lineage>
</organism>
<evidence type="ECO:0000313" key="3">
    <source>
        <dbReference type="Proteomes" id="UP000078227"/>
    </source>
</evidence>
<sequence length="87" mass="10104">MSEKLRIIGAPDKEFYAEITSTIRHEKNGDVVCKDARIKVETDSFIFFSPMKMGQVVTFIREDDTFLELYKSIDNSEEFLFSTHPYG</sequence>
<evidence type="ECO:0000313" key="2">
    <source>
        <dbReference type="EMBL" id="SFC02827.1"/>
    </source>
</evidence>
<reference evidence="2 4" key="1">
    <citation type="submission" date="2016-10" db="EMBL/GenBank/DDBJ databases">
        <authorList>
            <person name="Varghese N."/>
            <person name="Submissions S."/>
        </authorList>
    </citation>
    <scope>NUCLEOTIDE SEQUENCE [LARGE SCALE GENOMIC DNA]</scope>
    <source>
        <strain evidence="2 4">CGMCC 1.7012</strain>
    </source>
</reference>
<dbReference type="RefSeq" id="WP_064566946.1">
    <property type="nucleotide sequence ID" value="NZ_CP014007.2"/>
</dbReference>
<dbReference type="Proteomes" id="UP000182314">
    <property type="component" value="Unassembled WGS sequence"/>
</dbReference>
<dbReference type="EMBL" id="FOKO01000002">
    <property type="protein sequence ID" value="SFC02827.1"/>
    <property type="molecule type" value="Genomic_DNA"/>
</dbReference>
<evidence type="ECO:0000313" key="1">
    <source>
        <dbReference type="EMBL" id="ANI83311.1"/>
    </source>
</evidence>